<keyword evidence="3" id="KW-1185">Reference proteome</keyword>
<evidence type="ECO:0000256" key="1">
    <source>
        <dbReference type="SAM" id="MobiDB-lite"/>
    </source>
</evidence>
<dbReference type="EMBL" id="CAMPGE010000320">
    <property type="protein sequence ID" value="CAI2359061.1"/>
    <property type="molecule type" value="Genomic_DNA"/>
</dbReference>
<evidence type="ECO:0000313" key="2">
    <source>
        <dbReference type="EMBL" id="CAI2359061.1"/>
    </source>
</evidence>
<protein>
    <submittedName>
        <fullName evidence="2">Uncharacterized protein</fullName>
    </submittedName>
</protein>
<gene>
    <name evidence="2" type="ORF">ECRASSUSDP1_LOCUS346</name>
</gene>
<feature type="region of interest" description="Disordered" evidence="1">
    <location>
        <begin position="124"/>
        <end position="164"/>
    </location>
</feature>
<comment type="caution">
    <text evidence="2">The sequence shown here is derived from an EMBL/GenBank/DDBJ whole genome shotgun (WGS) entry which is preliminary data.</text>
</comment>
<organism evidence="2 3">
    <name type="scientific">Euplotes crassus</name>
    <dbReference type="NCBI Taxonomy" id="5936"/>
    <lineage>
        <taxon>Eukaryota</taxon>
        <taxon>Sar</taxon>
        <taxon>Alveolata</taxon>
        <taxon>Ciliophora</taxon>
        <taxon>Intramacronucleata</taxon>
        <taxon>Spirotrichea</taxon>
        <taxon>Hypotrichia</taxon>
        <taxon>Euplotida</taxon>
        <taxon>Euplotidae</taxon>
        <taxon>Moneuplotes</taxon>
    </lineage>
</organism>
<dbReference type="Proteomes" id="UP001295684">
    <property type="component" value="Unassembled WGS sequence"/>
</dbReference>
<dbReference type="AlphaFoldDB" id="A0AAD1TZ19"/>
<proteinExistence type="predicted"/>
<accession>A0AAD1TZ19</accession>
<feature type="compositionally biased region" description="Polar residues" evidence="1">
    <location>
        <begin position="126"/>
        <end position="148"/>
    </location>
</feature>
<evidence type="ECO:0000313" key="3">
    <source>
        <dbReference type="Proteomes" id="UP001295684"/>
    </source>
</evidence>
<name>A0AAD1TZ19_EUPCR</name>
<feature type="compositionally biased region" description="Basic and acidic residues" evidence="1">
    <location>
        <begin position="154"/>
        <end position="164"/>
    </location>
</feature>
<reference evidence="2" key="1">
    <citation type="submission" date="2023-07" db="EMBL/GenBank/DDBJ databases">
        <authorList>
            <consortium name="AG Swart"/>
            <person name="Singh M."/>
            <person name="Singh A."/>
            <person name="Seah K."/>
            <person name="Emmerich C."/>
        </authorList>
    </citation>
    <scope>NUCLEOTIDE SEQUENCE</scope>
    <source>
        <strain evidence="2">DP1</strain>
    </source>
</reference>
<sequence length="164" mass="18498">MIDDLGDQNYEDCDISEDTLSEACVCVGRLRGALRSAKMLSSLKFIGHLGQSQDKLFKSHDQGSCAVQSVYLSRKEISFKNFNKNKDSTLCESKLGSKNPSLKSQTSGMLREMIRIKEEDAPLLSKKQSSTSLNELEQLPENNQSYQLTMKDVQNPREQHESFI</sequence>